<proteinExistence type="predicted"/>
<sequence length="667" mass="76935">MNTRKGEKRRPSTSPVAGSSKKKPPQRETETENLSTQINENLAAEFLAFLAEKGRSSKFDHVSEENRSIISMIHPKLYNIMKKHQSDGLEFVYNRIVGKQDDDTITNEGQGSILAHLMGAGKTLTTVALIHTILNNNISNIKKVLIIAPKNVVANWKNEFKKWMDAKTIGRGIKVNALKDGDSEITRLSKIKHWKKKGKRIFIVSVFTAKLKLNLNKISVKFVRPIENGRTKDAKPGEVEEMKRRCHELFEKTQSVVHRRGVQVIIDEMKEKIEATFLLRVTEPQRELLLAYLTRLDPKSSAKKKAKRSTLNDCNNLIRILTHPQVFYDRKNLDDKIKIDWAKINYNAEHRFAINLSIKMLILMDIIEYCENVGDKLLVFSQSLETLNYIEEYLKQMPPKSLTEKTWEKNEDYLRVDGSVSSSSRDEYNKIFNKAKNIRCRLMLISTLAGSLGTNMIGANRVVMFDACWNPAHDIQSICRVYRIGQTKRVYIYRLITQGTVEEVVYKRQITKSAISQRVIDDEDIQRHFSSAEIDRLYQTDFVPATQKATMSHHFDDQLITTIFERRKKCLVEIISHDSFFHKEIDDTDILTTDSESEESEESSDDDYQDDIEEECEDVEQNEEEEEESLSEDEADEESYSSEPTISTPNSTPLKFSLRNLRKSRTS</sequence>
<reference evidence="2" key="1">
    <citation type="submission" date="2022-11" db="UniProtKB">
        <authorList>
            <consortium name="WormBaseParasite"/>
        </authorList>
    </citation>
    <scope>IDENTIFICATION</scope>
</reference>
<dbReference type="Proteomes" id="UP000887579">
    <property type="component" value="Unplaced"/>
</dbReference>
<organism evidence="1 2">
    <name type="scientific">Panagrolaimus sp. ES5</name>
    <dbReference type="NCBI Taxonomy" id="591445"/>
    <lineage>
        <taxon>Eukaryota</taxon>
        <taxon>Metazoa</taxon>
        <taxon>Ecdysozoa</taxon>
        <taxon>Nematoda</taxon>
        <taxon>Chromadorea</taxon>
        <taxon>Rhabditida</taxon>
        <taxon>Tylenchina</taxon>
        <taxon>Panagrolaimomorpha</taxon>
        <taxon>Panagrolaimoidea</taxon>
        <taxon>Panagrolaimidae</taxon>
        <taxon>Panagrolaimus</taxon>
    </lineage>
</organism>
<protein>
    <submittedName>
        <fullName evidence="2">Helicase C-terminal domain-containing protein</fullName>
    </submittedName>
</protein>
<accession>A0AC34F951</accession>
<evidence type="ECO:0000313" key="2">
    <source>
        <dbReference type="WBParaSite" id="ES5_v2.g13659.t1"/>
    </source>
</evidence>
<name>A0AC34F951_9BILA</name>
<evidence type="ECO:0000313" key="1">
    <source>
        <dbReference type="Proteomes" id="UP000887579"/>
    </source>
</evidence>
<dbReference type="WBParaSite" id="ES5_v2.g13659.t1">
    <property type="protein sequence ID" value="ES5_v2.g13659.t1"/>
    <property type="gene ID" value="ES5_v2.g13659"/>
</dbReference>